<dbReference type="InterPro" id="IPR051283">
    <property type="entry name" value="Sec_Metabolite_Acyltrans"/>
</dbReference>
<protein>
    <recommendedName>
        <fullName evidence="2">Trichothecene 3-O-acetyltransferase-like N-terminal domain-containing protein</fullName>
    </recommendedName>
</protein>
<keyword evidence="1" id="KW-0808">Transferase</keyword>
<proteinExistence type="predicted"/>
<gene>
    <name evidence="4" type="ORF">K489DRAFT_379049</name>
</gene>
<dbReference type="PANTHER" id="PTHR31896:SF64">
    <property type="entry name" value="TRICHOTHECENE 3-O-ACETYLTRANSFERASE"/>
    <property type="match status" value="1"/>
</dbReference>
<reference evidence="4" key="1">
    <citation type="submission" date="2020-01" db="EMBL/GenBank/DDBJ databases">
        <authorList>
            <consortium name="DOE Joint Genome Institute"/>
            <person name="Haridas S."/>
            <person name="Albert R."/>
            <person name="Binder M."/>
            <person name="Bloem J."/>
            <person name="Labutti K."/>
            <person name="Salamov A."/>
            <person name="Andreopoulos B."/>
            <person name="Baker S.E."/>
            <person name="Barry K."/>
            <person name="Bills G."/>
            <person name="Bluhm B.H."/>
            <person name="Cannon C."/>
            <person name="Castanera R."/>
            <person name="Culley D.E."/>
            <person name="Daum C."/>
            <person name="Ezra D."/>
            <person name="Gonzalez J.B."/>
            <person name="Henrissat B."/>
            <person name="Kuo A."/>
            <person name="Liang C."/>
            <person name="Lipzen A."/>
            <person name="Lutzoni F."/>
            <person name="Magnuson J."/>
            <person name="Mondo S."/>
            <person name="Nolan M."/>
            <person name="Ohm R."/>
            <person name="Pangilinan J."/>
            <person name="Park H.-J."/>
            <person name="Ramirez L."/>
            <person name="Alfaro M."/>
            <person name="Sun H."/>
            <person name="Tritt A."/>
            <person name="Yoshinaga Y."/>
            <person name="Zwiers L.-H."/>
            <person name="Turgeon B.G."/>
            <person name="Goodwin S.B."/>
            <person name="Spatafora J.W."/>
            <person name="Crous P.W."/>
            <person name="Grigoriev I.V."/>
        </authorList>
    </citation>
    <scope>NUCLEOTIDE SEQUENCE</scope>
    <source>
        <strain evidence="4">CBS 342.82</strain>
    </source>
</reference>
<feature type="domain" description="Trichothecene 3-O-acetyltransferase-like N-terminal" evidence="2">
    <location>
        <begin position="42"/>
        <end position="173"/>
    </location>
</feature>
<organism evidence="4">
    <name type="scientific">Dissoconium aciculare CBS 342.82</name>
    <dbReference type="NCBI Taxonomy" id="1314786"/>
    <lineage>
        <taxon>Eukaryota</taxon>
        <taxon>Fungi</taxon>
        <taxon>Dikarya</taxon>
        <taxon>Ascomycota</taxon>
        <taxon>Pezizomycotina</taxon>
        <taxon>Dothideomycetes</taxon>
        <taxon>Dothideomycetidae</taxon>
        <taxon>Mycosphaerellales</taxon>
        <taxon>Dissoconiaceae</taxon>
        <taxon>Dissoconium</taxon>
    </lineage>
</organism>
<dbReference type="GO" id="GO:0016740">
    <property type="term" value="F:transferase activity"/>
    <property type="evidence" value="ECO:0007669"/>
    <property type="project" value="UniProtKB-KW"/>
</dbReference>
<name>A0A6J3MCQ3_9PEZI</name>
<dbReference type="Gene3D" id="3.30.559.10">
    <property type="entry name" value="Chloramphenicol acetyltransferase-like domain"/>
    <property type="match status" value="2"/>
</dbReference>
<dbReference type="GeneID" id="54362359"/>
<dbReference type="Pfam" id="PF22664">
    <property type="entry name" value="TRI-like_N"/>
    <property type="match status" value="1"/>
</dbReference>
<dbReference type="PANTHER" id="PTHR31896">
    <property type="entry name" value="FAMILY REGULATORY PROTEIN, PUTATIVE (AFU_ORTHOLOGUE AFUA_3G14730)-RELATED"/>
    <property type="match status" value="1"/>
</dbReference>
<accession>A0A6J3MCQ3</accession>
<dbReference type="AlphaFoldDB" id="A0A6J3MCQ3"/>
<dbReference type="InterPro" id="IPR054710">
    <property type="entry name" value="Tri101-like_N"/>
</dbReference>
<reference evidence="4" key="3">
    <citation type="submission" date="2025-08" db="UniProtKB">
        <authorList>
            <consortium name="RefSeq"/>
        </authorList>
    </citation>
    <scope>IDENTIFICATION</scope>
    <source>
        <strain evidence="4">CBS 342.82</strain>
    </source>
</reference>
<keyword evidence="3" id="KW-1185">Reference proteome</keyword>
<dbReference type="InterPro" id="IPR023213">
    <property type="entry name" value="CAT-like_dom_sf"/>
</dbReference>
<dbReference type="RefSeq" id="XP_033461653.1">
    <property type="nucleotide sequence ID" value="XM_033604559.1"/>
</dbReference>
<evidence type="ECO:0000259" key="2">
    <source>
        <dbReference type="Pfam" id="PF22664"/>
    </source>
</evidence>
<evidence type="ECO:0000313" key="4">
    <source>
        <dbReference type="RefSeq" id="XP_033461653.1"/>
    </source>
</evidence>
<evidence type="ECO:0000313" key="3">
    <source>
        <dbReference type="Proteomes" id="UP000504637"/>
    </source>
</evidence>
<sequence>MGSSDIEGTFWIRPSTPVPAQTTFLPPGDQVGQTIIIPRIACFRRDESILSEERFVEALKRAIADSIADFPHLCGKITWADKATRRVQLEIPEDTTVQLVVKRQPHLTADDLESKNWPPYMLKRAELTLSKYPTYGIDTYNFAVQANLIEGGVLLGIHMNHVHLDGIGHVMVEMVFAHHLSRAVDGKPYKPSGIINAAALDKSLAWGSHPARPILEWEDWRKAGPPLEQPEGMTHDEFWDMLIATCDDFRMSGWKFDKAAQEILRAEGQRPGGKKLSLASCMHSFLWKVYVRARELEPHQETICFTPVQTRGRVKDLPQMWAGTALVYSRAKMTAKEVLERHTGELGECIEAGTARWNEQTIREFWGSIEECPNLADVEPNVNRVRGPDVEFSNLSTFPFYRNSWGKGLMVKSWRVTELAFSDAYVVIAPRLNNGDIEVWLLATSDAHENILRDPDFRRLAQFVASNDPEMEAEVIKATPEQPAPKSKL</sequence>
<dbReference type="Proteomes" id="UP000504637">
    <property type="component" value="Unplaced"/>
</dbReference>
<evidence type="ECO:0000256" key="1">
    <source>
        <dbReference type="ARBA" id="ARBA00022679"/>
    </source>
</evidence>
<dbReference type="Pfam" id="PF02458">
    <property type="entry name" value="Transferase"/>
    <property type="match status" value="1"/>
</dbReference>
<reference evidence="4" key="2">
    <citation type="submission" date="2020-04" db="EMBL/GenBank/DDBJ databases">
        <authorList>
            <consortium name="NCBI Genome Project"/>
        </authorList>
    </citation>
    <scope>NUCLEOTIDE SEQUENCE</scope>
    <source>
        <strain evidence="4">CBS 342.82</strain>
    </source>
</reference>
<dbReference type="OrthoDB" id="1862401at2759"/>